<evidence type="ECO:0000256" key="1">
    <source>
        <dbReference type="ARBA" id="ARBA00038158"/>
    </source>
</evidence>
<dbReference type="InterPro" id="IPR029063">
    <property type="entry name" value="SAM-dependent_MTases_sf"/>
</dbReference>
<dbReference type="Gene3D" id="3.40.50.150">
    <property type="entry name" value="Vaccinia Virus protein VP39"/>
    <property type="match status" value="1"/>
</dbReference>
<keyword evidence="2" id="KW-0489">Methyltransferase</keyword>
<name>A0AAN6WM00_9PEZI</name>
<dbReference type="Pfam" id="PF13489">
    <property type="entry name" value="Methyltransf_23"/>
    <property type="match status" value="1"/>
</dbReference>
<comment type="similarity">
    <text evidence="1">Belongs to the methyltransferase superfamily. LaeA methyltransferase family.</text>
</comment>
<evidence type="ECO:0000313" key="2">
    <source>
        <dbReference type="EMBL" id="KAK4184504.1"/>
    </source>
</evidence>
<sequence length="309" mass="33610">MHLASNPAHSSTSASVPIWMSICSHGHKSIKTGLSHLSPLDISYPGTVFETADDIMASTSTKHAEDHDHIDSDPGPMYKVEWVQKLLKQIANLLQTNDSWLGIDRSKPVRILDYACGHGTVSSALFDAFPNALFRGLDIATSQVKRYNHEAAKRLGLEDGSDAESGPSSRMFAIQGDLTQPHADLSNPGWTGFDAAIISMALHHVREPGEFLKLLRQRIRPGGVLVVIDFLQVSGSESGSQKGSSDTGTMTKLEEGMKIWPGFSLDAIHAHMSSAGCKDVEVRLYPEPIEAPSEMRGFNKMYISKGTVV</sequence>
<dbReference type="EMBL" id="MU864485">
    <property type="protein sequence ID" value="KAK4184504.1"/>
    <property type="molecule type" value="Genomic_DNA"/>
</dbReference>
<proteinExistence type="inferred from homology"/>
<dbReference type="GO" id="GO:0008168">
    <property type="term" value="F:methyltransferase activity"/>
    <property type="evidence" value="ECO:0007669"/>
    <property type="project" value="UniProtKB-KW"/>
</dbReference>
<reference evidence="2" key="1">
    <citation type="journal article" date="2023" name="Mol. Phylogenet. Evol.">
        <title>Genome-scale phylogeny and comparative genomics of the fungal order Sordariales.</title>
        <authorList>
            <person name="Hensen N."/>
            <person name="Bonometti L."/>
            <person name="Westerberg I."/>
            <person name="Brannstrom I.O."/>
            <person name="Guillou S."/>
            <person name="Cros-Aarteil S."/>
            <person name="Calhoun S."/>
            <person name="Haridas S."/>
            <person name="Kuo A."/>
            <person name="Mondo S."/>
            <person name="Pangilinan J."/>
            <person name="Riley R."/>
            <person name="LaButti K."/>
            <person name="Andreopoulos B."/>
            <person name="Lipzen A."/>
            <person name="Chen C."/>
            <person name="Yan M."/>
            <person name="Daum C."/>
            <person name="Ng V."/>
            <person name="Clum A."/>
            <person name="Steindorff A."/>
            <person name="Ohm R.A."/>
            <person name="Martin F."/>
            <person name="Silar P."/>
            <person name="Natvig D.O."/>
            <person name="Lalanne C."/>
            <person name="Gautier V."/>
            <person name="Ament-Velasquez S.L."/>
            <person name="Kruys A."/>
            <person name="Hutchinson M.I."/>
            <person name="Powell A.J."/>
            <person name="Barry K."/>
            <person name="Miller A.N."/>
            <person name="Grigoriev I.V."/>
            <person name="Debuchy R."/>
            <person name="Gladieux P."/>
            <person name="Hiltunen Thoren M."/>
            <person name="Johannesson H."/>
        </authorList>
    </citation>
    <scope>NUCLEOTIDE SEQUENCE</scope>
    <source>
        <strain evidence="2">PSN309</strain>
    </source>
</reference>
<dbReference type="PANTHER" id="PTHR43591">
    <property type="entry name" value="METHYLTRANSFERASE"/>
    <property type="match status" value="1"/>
</dbReference>
<reference evidence="2" key="2">
    <citation type="submission" date="2023-05" db="EMBL/GenBank/DDBJ databases">
        <authorList>
            <consortium name="Lawrence Berkeley National Laboratory"/>
            <person name="Steindorff A."/>
            <person name="Hensen N."/>
            <person name="Bonometti L."/>
            <person name="Westerberg I."/>
            <person name="Brannstrom I.O."/>
            <person name="Guillou S."/>
            <person name="Cros-Aarteil S."/>
            <person name="Calhoun S."/>
            <person name="Haridas S."/>
            <person name="Kuo A."/>
            <person name="Mondo S."/>
            <person name="Pangilinan J."/>
            <person name="Riley R."/>
            <person name="Labutti K."/>
            <person name="Andreopoulos B."/>
            <person name="Lipzen A."/>
            <person name="Chen C."/>
            <person name="Yanf M."/>
            <person name="Daum C."/>
            <person name="Ng V."/>
            <person name="Clum A."/>
            <person name="Ohm R."/>
            <person name="Martin F."/>
            <person name="Silar P."/>
            <person name="Natvig D."/>
            <person name="Lalanne C."/>
            <person name="Gautier V."/>
            <person name="Ament-Velasquez S.L."/>
            <person name="Kruys A."/>
            <person name="Hutchinson M.I."/>
            <person name="Powell A.J."/>
            <person name="Barry K."/>
            <person name="Miller A.N."/>
            <person name="Grigoriev I.V."/>
            <person name="Debuchy R."/>
            <person name="Gladieux P."/>
            <person name="Thoren M.H."/>
            <person name="Johannesson H."/>
        </authorList>
    </citation>
    <scope>NUCLEOTIDE SEQUENCE</scope>
    <source>
        <strain evidence="2">PSN309</strain>
    </source>
</reference>
<organism evidence="2 3">
    <name type="scientific">Podospora australis</name>
    <dbReference type="NCBI Taxonomy" id="1536484"/>
    <lineage>
        <taxon>Eukaryota</taxon>
        <taxon>Fungi</taxon>
        <taxon>Dikarya</taxon>
        <taxon>Ascomycota</taxon>
        <taxon>Pezizomycotina</taxon>
        <taxon>Sordariomycetes</taxon>
        <taxon>Sordariomycetidae</taxon>
        <taxon>Sordariales</taxon>
        <taxon>Podosporaceae</taxon>
        <taxon>Podospora</taxon>
    </lineage>
</organism>
<comment type="caution">
    <text evidence="2">The sequence shown here is derived from an EMBL/GenBank/DDBJ whole genome shotgun (WGS) entry which is preliminary data.</text>
</comment>
<dbReference type="GO" id="GO:0032259">
    <property type="term" value="P:methylation"/>
    <property type="evidence" value="ECO:0007669"/>
    <property type="project" value="UniProtKB-KW"/>
</dbReference>
<dbReference type="AlphaFoldDB" id="A0AAN6WM00"/>
<accession>A0AAN6WM00</accession>
<keyword evidence="2" id="KW-0808">Transferase</keyword>
<gene>
    <name evidence="2" type="ORF">QBC35DRAFT_505750</name>
</gene>
<evidence type="ECO:0000313" key="3">
    <source>
        <dbReference type="Proteomes" id="UP001302126"/>
    </source>
</evidence>
<protein>
    <submittedName>
        <fullName evidence="2">S-adenosyl-L-methionine-dependent methyltransferase</fullName>
    </submittedName>
</protein>
<dbReference type="Proteomes" id="UP001302126">
    <property type="component" value="Unassembled WGS sequence"/>
</dbReference>
<dbReference type="SUPFAM" id="SSF53335">
    <property type="entry name" value="S-adenosyl-L-methionine-dependent methyltransferases"/>
    <property type="match status" value="1"/>
</dbReference>
<dbReference type="CDD" id="cd02440">
    <property type="entry name" value="AdoMet_MTases"/>
    <property type="match status" value="1"/>
</dbReference>
<keyword evidence="3" id="KW-1185">Reference proteome</keyword>